<evidence type="ECO:0000313" key="2">
    <source>
        <dbReference type="Proteomes" id="UP000039541"/>
    </source>
</evidence>
<protein>
    <submittedName>
        <fullName evidence="1">Uncharacterized protein</fullName>
    </submittedName>
</protein>
<dbReference type="AlphaFoldDB" id="A0A655CDH4"/>
<proteinExistence type="predicted"/>
<gene>
    <name evidence="1" type="ORF">ERS008202_01838</name>
</gene>
<organism evidence="1 2">
    <name type="scientific">Salmonella enterica subsp. enterica serovar Bovismorbificans</name>
    <dbReference type="NCBI Taxonomy" id="58097"/>
    <lineage>
        <taxon>Bacteria</taxon>
        <taxon>Pseudomonadati</taxon>
        <taxon>Pseudomonadota</taxon>
        <taxon>Gammaproteobacteria</taxon>
        <taxon>Enterobacterales</taxon>
        <taxon>Enterobacteriaceae</taxon>
        <taxon>Salmonella</taxon>
    </lineage>
</organism>
<name>A0A655CDH4_SALET</name>
<dbReference type="EMBL" id="CQPC01000019">
    <property type="protein sequence ID" value="CNU08351.1"/>
    <property type="molecule type" value="Genomic_DNA"/>
</dbReference>
<dbReference type="Proteomes" id="UP000039541">
    <property type="component" value="Unassembled WGS sequence"/>
</dbReference>
<reference evidence="1 2" key="1">
    <citation type="submission" date="2015-03" db="EMBL/GenBank/DDBJ databases">
        <authorList>
            <consortium name="Pathogen Informatics"/>
        </authorList>
    </citation>
    <scope>NUCLEOTIDE SEQUENCE [LARGE SCALE GENOMIC DNA]</scope>
    <source>
        <strain evidence="1 2">3476</strain>
    </source>
</reference>
<accession>A0A655CDH4</accession>
<sequence>MKIAVTVMKVQITVLMMTISVEKTEMVLVFLPLTILAWALAQVLLTQHLTVQTIRFRVANSMQKAIKQMHGLLA</sequence>
<evidence type="ECO:0000313" key="1">
    <source>
        <dbReference type="EMBL" id="CNU08351.1"/>
    </source>
</evidence>